<dbReference type="GO" id="GO:0005524">
    <property type="term" value="F:ATP binding"/>
    <property type="evidence" value="ECO:0007669"/>
    <property type="project" value="UniProtKB-KW"/>
</dbReference>
<dbReference type="InterPro" id="IPR018062">
    <property type="entry name" value="HTH_AraC-typ_CS"/>
</dbReference>
<dbReference type="FunFam" id="2.60.40.10:FF:000791">
    <property type="entry name" value="Two-component system sensor histidine kinase/response regulator"/>
    <property type="match status" value="1"/>
</dbReference>
<dbReference type="PROSITE" id="PS00041">
    <property type="entry name" value="HTH_ARAC_FAMILY_1"/>
    <property type="match status" value="1"/>
</dbReference>
<keyword evidence="14" id="KW-1133">Transmembrane helix</keyword>
<dbReference type="GO" id="GO:0000155">
    <property type="term" value="F:phosphorelay sensor kinase activity"/>
    <property type="evidence" value="ECO:0007669"/>
    <property type="project" value="InterPro"/>
</dbReference>
<evidence type="ECO:0000259" key="17">
    <source>
        <dbReference type="PROSITE" id="PS50110"/>
    </source>
</evidence>
<dbReference type="GO" id="GO:0043565">
    <property type="term" value="F:sequence-specific DNA binding"/>
    <property type="evidence" value="ECO:0007669"/>
    <property type="project" value="InterPro"/>
</dbReference>
<dbReference type="Gene3D" id="2.130.10.10">
    <property type="entry name" value="YVTN repeat-like/Quinoprotein amine dehydrogenase"/>
    <property type="match status" value="2"/>
</dbReference>
<dbReference type="Pfam" id="PF07495">
    <property type="entry name" value="Y_Y_Y"/>
    <property type="match status" value="1"/>
</dbReference>
<feature type="compositionally biased region" description="Basic and acidic residues" evidence="13">
    <location>
        <begin position="1090"/>
        <end position="1107"/>
    </location>
</feature>
<keyword evidence="8" id="KW-0902">Two-component regulatory system</keyword>
<dbReference type="InterPro" id="IPR004358">
    <property type="entry name" value="Sig_transdc_His_kin-like_C"/>
</dbReference>
<feature type="domain" description="Response regulatory" evidence="17">
    <location>
        <begin position="845"/>
        <end position="960"/>
    </location>
</feature>
<dbReference type="HOGENOM" id="CLU_000445_28_1_10"/>
<dbReference type="PROSITE" id="PS50110">
    <property type="entry name" value="RESPONSE_REGULATORY"/>
    <property type="match status" value="1"/>
</dbReference>
<comment type="catalytic activity">
    <reaction evidence="1">
        <text>ATP + protein L-histidine = ADP + protein N-phospho-L-histidine.</text>
        <dbReference type="EC" id="2.7.13.3"/>
    </reaction>
</comment>
<dbReference type="InterPro" id="IPR011123">
    <property type="entry name" value="Y_Y_Y"/>
</dbReference>
<dbReference type="Pfam" id="PF00072">
    <property type="entry name" value="Response_reg"/>
    <property type="match status" value="1"/>
</dbReference>
<dbReference type="InterPro" id="IPR011110">
    <property type="entry name" value="Reg_prop"/>
</dbReference>
<dbReference type="InterPro" id="IPR003661">
    <property type="entry name" value="HisK_dim/P_dom"/>
</dbReference>
<keyword evidence="11" id="KW-0804">Transcription</keyword>
<evidence type="ECO:0000256" key="7">
    <source>
        <dbReference type="ARBA" id="ARBA00022840"/>
    </source>
</evidence>
<evidence type="ECO:0000313" key="19">
    <source>
        <dbReference type="Proteomes" id="UP000003711"/>
    </source>
</evidence>
<evidence type="ECO:0000256" key="3">
    <source>
        <dbReference type="ARBA" id="ARBA00022553"/>
    </source>
</evidence>
<evidence type="ECO:0000256" key="5">
    <source>
        <dbReference type="ARBA" id="ARBA00022741"/>
    </source>
</evidence>
<dbReference type="FunFam" id="3.40.50.2300:FF:000138">
    <property type="entry name" value="Two-component system sensor histidine kinase/response regulator"/>
    <property type="match status" value="1"/>
</dbReference>
<dbReference type="PANTHER" id="PTHR43547">
    <property type="entry name" value="TWO-COMPONENT HISTIDINE KINASE"/>
    <property type="match status" value="1"/>
</dbReference>
<feature type="domain" description="HTH araC/xylS-type" evidence="15">
    <location>
        <begin position="994"/>
        <end position="1093"/>
    </location>
</feature>
<evidence type="ECO:0000256" key="11">
    <source>
        <dbReference type="ARBA" id="ARBA00023163"/>
    </source>
</evidence>
<feature type="transmembrane region" description="Helical" evidence="14">
    <location>
        <begin position="544"/>
        <end position="566"/>
    </location>
</feature>
<comment type="caution">
    <text evidence="18">The sequence shown here is derived from an EMBL/GenBank/DDBJ whole genome shotgun (WGS) entry which is preliminary data.</text>
</comment>
<dbReference type="SMART" id="SM00448">
    <property type="entry name" value="REC"/>
    <property type="match status" value="1"/>
</dbReference>
<keyword evidence="5" id="KW-0547">Nucleotide-binding</keyword>
<organism evidence="18 19">
    <name type="scientific">Bacteroides cellulosilyticus DSM 14838</name>
    <dbReference type="NCBI Taxonomy" id="537012"/>
    <lineage>
        <taxon>Bacteria</taxon>
        <taxon>Pseudomonadati</taxon>
        <taxon>Bacteroidota</taxon>
        <taxon>Bacteroidia</taxon>
        <taxon>Bacteroidales</taxon>
        <taxon>Bacteroidaceae</taxon>
        <taxon>Bacteroides</taxon>
    </lineage>
</organism>
<feature type="modified residue" description="4-aspartylphosphate" evidence="12">
    <location>
        <position position="893"/>
    </location>
</feature>
<evidence type="ECO:0000256" key="1">
    <source>
        <dbReference type="ARBA" id="ARBA00000085"/>
    </source>
</evidence>
<protein>
    <recommendedName>
        <fullName evidence="2">histidine kinase</fullName>
        <ecNumber evidence="2">2.7.13.3</ecNumber>
    </recommendedName>
</protein>
<dbReference type="InterPro" id="IPR015943">
    <property type="entry name" value="WD40/YVTN_repeat-like_dom_sf"/>
</dbReference>
<dbReference type="SUPFAM" id="SSF55874">
    <property type="entry name" value="ATPase domain of HSP90 chaperone/DNA topoisomerase II/histidine kinase"/>
    <property type="match status" value="1"/>
</dbReference>
<dbReference type="InterPro" id="IPR009057">
    <property type="entry name" value="Homeodomain-like_sf"/>
</dbReference>
<sequence length="1113" mass="125953">VGTFKQGVWICDLDTSQENRSDETLSDVNIKRIIPFGEREILIATDGKGIYRMNIDTCYAVPYIVADYNIHNGMNGNNINDVHVDHEGRIWIANYPSGITIRDNRYSGYRWTRHSVGNRQSLVNNQVHDVIEDSEGDLWFGTSNGISLYSSATGEWHSFFSTFDHELEDKNHIFLTLCEISPGIILAGGFTSGLYQIDKRALTVDYIASSLFFHLDLRPDQYIRDIRKDSEGNIWSGGFYNLKCFDLKSGKSRLYSGLNSITCIREKDDSSMWIGTSAGLYLLDKFSGKYRSIDMPVESMHIHALYQGDDGVLYIGTSGSGLVLYNPEEEAFAQYYTDNCALISNNIYTILPKPDGDLLLSTENGIVHFSPRRMSFNNWTREQGLMSVCFNPGAGILHSSGRFVLGSNDGVIGFPSDMHIPVPTFSPMLLSDLNISYQPVYPGDEGSPLETDINDTKVLKLKYEQNTFSLRASSINYDYPSNILYSWRLEGFYDEWTTPSSNGLMRFTNIPSGKYMLHVRSVSNEEKYKSYEQRSMLIIISPPLWATPWAIAGYIMLAVLVCVILFRIITLRKQKRISEEKTRFFINTAHDIRTPLTLIKAPLEELRNKDMVNEEGKGHVSMALRNVDVLLRLITNLINFERINTYSSHMYIAEYELGTYVSGICDTFHAYANIKHIRLTYESNFQYLNVWFDRDKMDSIMKNILSNAMKYTPENGNIYVSASEYEDGWGIEVKDTGIGIPRNEQKGLFHTYFRGSNAVNLRVSGSGIGLALVHRLVRLHGGKITIESTAEQGTLVRIIFPKGNKHFRKASIISATPERSISMPEVVTPALSAVEPKQSDASSRRILIVEDNDDLRIYLVNTLGEDYLVQSCHNGKEALEILSEFKPDLVLSDIMMPEMSGDELCAAIKGNIETSHIPVLLLTALGDEKNMLEGLKIGADDYMAKPFSISILKASINRLITNRILLHKKYGSSDFETEKWPKGCRDTLDWKFIASVRENVEKNMADPDFTVDMLCSLHHMSRSSFYNKVKALTDCSPADYVRLIRMQYAARMLKEGEHSITEIADMTGFCDAKYFREVFRKHFGVSPSEYRGKGTAEKENSDLKQDNDGSVSK</sequence>
<dbReference type="AlphaFoldDB" id="E2N8F8"/>
<keyword evidence="4" id="KW-0808">Transferase</keyword>
<keyword evidence="10" id="KW-0238">DNA-binding</keyword>
<gene>
    <name evidence="18" type="ORF">BACCELL_00553</name>
</gene>
<dbReference type="Pfam" id="PF02518">
    <property type="entry name" value="HATPase_c"/>
    <property type="match status" value="1"/>
</dbReference>
<dbReference type="InterPro" id="IPR011006">
    <property type="entry name" value="CheY-like_superfamily"/>
</dbReference>
<dbReference type="SUPFAM" id="SSF47384">
    <property type="entry name" value="Homodimeric domain of signal transducing histidine kinase"/>
    <property type="match status" value="1"/>
</dbReference>
<keyword evidence="7" id="KW-0067">ATP-binding</keyword>
<proteinExistence type="predicted"/>
<keyword evidence="14" id="KW-0812">Transmembrane</keyword>
<keyword evidence="14" id="KW-0472">Membrane</keyword>
<evidence type="ECO:0000256" key="9">
    <source>
        <dbReference type="ARBA" id="ARBA00023015"/>
    </source>
</evidence>
<dbReference type="SUPFAM" id="SSF46689">
    <property type="entry name" value="Homeodomain-like"/>
    <property type="match status" value="1"/>
</dbReference>
<dbReference type="GO" id="GO:0003700">
    <property type="term" value="F:DNA-binding transcription factor activity"/>
    <property type="evidence" value="ECO:0007669"/>
    <property type="project" value="InterPro"/>
</dbReference>
<dbReference type="InterPro" id="IPR013783">
    <property type="entry name" value="Ig-like_fold"/>
</dbReference>
<dbReference type="InterPro" id="IPR036890">
    <property type="entry name" value="HATPase_C_sf"/>
</dbReference>
<dbReference type="Gene3D" id="1.10.287.130">
    <property type="match status" value="1"/>
</dbReference>
<evidence type="ECO:0000256" key="8">
    <source>
        <dbReference type="ARBA" id="ARBA00023012"/>
    </source>
</evidence>
<dbReference type="CDD" id="cd00082">
    <property type="entry name" value="HisKA"/>
    <property type="match status" value="1"/>
</dbReference>
<evidence type="ECO:0000256" key="2">
    <source>
        <dbReference type="ARBA" id="ARBA00012438"/>
    </source>
</evidence>
<dbReference type="SMART" id="SM00388">
    <property type="entry name" value="HisKA"/>
    <property type="match status" value="1"/>
</dbReference>
<dbReference type="InterPro" id="IPR001789">
    <property type="entry name" value="Sig_transdc_resp-reg_receiver"/>
</dbReference>
<dbReference type="EMBL" id="ACCH01000049">
    <property type="protein sequence ID" value="EEF91804.1"/>
    <property type="molecule type" value="Genomic_DNA"/>
</dbReference>
<evidence type="ECO:0000256" key="6">
    <source>
        <dbReference type="ARBA" id="ARBA00022777"/>
    </source>
</evidence>
<dbReference type="Proteomes" id="UP000003711">
    <property type="component" value="Unassembled WGS sequence"/>
</dbReference>
<evidence type="ECO:0000256" key="13">
    <source>
        <dbReference type="SAM" id="MobiDB-lite"/>
    </source>
</evidence>
<evidence type="ECO:0000256" key="14">
    <source>
        <dbReference type="SAM" id="Phobius"/>
    </source>
</evidence>
<dbReference type="FunFam" id="3.30.565.10:FF:000037">
    <property type="entry name" value="Hybrid sensor histidine kinase/response regulator"/>
    <property type="match status" value="1"/>
</dbReference>
<keyword evidence="3 12" id="KW-0597">Phosphoprotein</keyword>
<accession>E2N8F8</accession>
<dbReference type="SMART" id="SM00387">
    <property type="entry name" value="HATPase_c"/>
    <property type="match status" value="1"/>
</dbReference>
<dbReference type="InterPro" id="IPR036097">
    <property type="entry name" value="HisK_dim/P_sf"/>
</dbReference>
<dbReference type="PANTHER" id="PTHR43547:SF2">
    <property type="entry name" value="HYBRID SIGNAL TRANSDUCTION HISTIDINE KINASE C"/>
    <property type="match status" value="1"/>
</dbReference>
<evidence type="ECO:0000259" key="15">
    <source>
        <dbReference type="PROSITE" id="PS01124"/>
    </source>
</evidence>
<dbReference type="Gene3D" id="1.10.10.60">
    <property type="entry name" value="Homeodomain-like"/>
    <property type="match status" value="1"/>
</dbReference>
<dbReference type="RefSeq" id="WP_007209943.1">
    <property type="nucleotide sequence ID" value="NZ_EQ973488.1"/>
</dbReference>
<dbReference type="PROSITE" id="PS01124">
    <property type="entry name" value="HTH_ARAC_FAMILY_2"/>
    <property type="match status" value="1"/>
</dbReference>
<evidence type="ECO:0000313" key="18">
    <source>
        <dbReference type="EMBL" id="EEF91804.1"/>
    </source>
</evidence>
<dbReference type="Gene3D" id="3.40.50.2300">
    <property type="match status" value="1"/>
</dbReference>
<dbReference type="InterPro" id="IPR018060">
    <property type="entry name" value="HTH_AraC"/>
</dbReference>
<dbReference type="PROSITE" id="PS50109">
    <property type="entry name" value="HIS_KIN"/>
    <property type="match status" value="1"/>
</dbReference>
<dbReference type="SUPFAM" id="SSF63829">
    <property type="entry name" value="Calcium-dependent phosphotriesterase"/>
    <property type="match status" value="2"/>
</dbReference>
<dbReference type="PRINTS" id="PR00344">
    <property type="entry name" value="BCTRLSENSOR"/>
</dbReference>
<keyword evidence="9" id="KW-0805">Transcription regulation</keyword>
<evidence type="ECO:0000256" key="10">
    <source>
        <dbReference type="ARBA" id="ARBA00023125"/>
    </source>
</evidence>
<feature type="non-terminal residue" evidence="18">
    <location>
        <position position="1"/>
    </location>
</feature>
<dbReference type="Gene3D" id="3.30.565.10">
    <property type="entry name" value="Histidine kinase-like ATPase, C-terminal domain"/>
    <property type="match status" value="1"/>
</dbReference>
<reference evidence="18 19" key="2">
    <citation type="submission" date="2009-01" db="EMBL/GenBank/DDBJ databases">
        <title>Draft genome sequence of Bacteroides cellulosilyticus (DSM 14838).</title>
        <authorList>
            <person name="Sudarsanam P."/>
            <person name="Ley R."/>
            <person name="Guruge J."/>
            <person name="Turnbaugh P.J."/>
            <person name="Mahowald M."/>
            <person name="Liep D."/>
            <person name="Gordon J."/>
        </authorList>
    </citation>
    <scope>NUCLEOTIDE SEQUENCE [LARGE SCALE GENOMIC DNA]</scope>
    <source>
        <strain evidence="18 19">DSM 14838</strain>
    </source>
</reference>
<dbReference type="FunFam" id="1.10.10.60:FF:000284">
    <property type="entry name" value="Two-component system sensor histidine kinase/response regulator"/>
    <property type="match status" value="1"/>
</dbReference>
<dbReference type="Pfam" id="PF12833">
    <property type="entry name" value="HTH_18"/>
    <property type="match status" value="1"/>
</dbReference>
<evidence type="ECO:0000259" key="16">
    <source>
        <dbReference type="PROSITE" id="PS50109"/>
    </source>
</evidence>
<dbReference type="InterPro" id="IPR005467">
    <property type="entry name" value="His_kinase_dom"/>
</dbReference>
<name>E2N8F8_9BACE</name>
<feature type="domain" description="Histidine kinase" evidence="16">
    <location>
        <begin position="587"/>
        <end position="804"/>
    </location>
</feature>
<keyword evidence="6 18" id="KW-0418">Kinase</keyword>
<dbReference type="Pfam" id="PF00512">
    <property type="entry name" value="HisKA"/>
    <property type="match status" value="1"/>
</dbReference>
<dbReference type="SUPFAM" id="SSF52172">
    <property type="entry name" value="CheY-like"/>
    <property type="match status" value="1"/>
</dbReference>
<evidence type="ECO:0000256" key="4">
    <source>
        <dbReference type="ARBA" id="ARBA00022679"/>
    </source>
</evidence>
<dbReference type="SMART" id="SM00342">
    <property type="entry name" value="HTH_ARAC"/>
    <property type="match status" value="1"/>
</dbReference>
<dbReference type="InterPro" id="IPR003594">
    <property type="entry name" value="HATPase_dom"/>
</dbReference>
<dbReference type="Pfam" id="PF07494">
    <property type="entry name" value="Reg_prop"/>
    <property type="match status" value="1"/>
</dbReference>
<reference evidence="18 19" key="1">
    <citation type="submission" date="2008-12" db="EMBL/GenBank/DDBJ databases">
        <authorList>
            <person name="Fulton L."/>
            <person name="Clifton S."/>
            <person name="Fulton B."/>
            <person name="Xu J."/>
            <person name="Minx P."/>
            <person name="Pepin K.H."/>
            <person name="Johnson M."/>
            <person name="Bhonagiri V."/>
            <person name="Nash W.E."/>
            <person name="Mardis E.R."/>
            <person name="Wilson R.K."/>
        </authorList>
    </citation>
    <scope>NUCLEOTIDE SEQUENCE [LARGE SCALE GENOMIC DNA]</scope>
    <source>
        <strain evidence="18 19">DSM 14838</strain>
    </source>
</reference>
<feature type="region of interest" description="Disordered" evidence="13">
    <location>
        <begin position="1088"/>
        <end position="1113"/>
    </location>
</feature>
<evidence type="ECO:0000256" key="12">
    <source>
        <dbReference type="PROSITE-ProRule" id="PRU00169"/>
    </source>
</evidence>
<dbReference type="Gene3D" id="2.60.40.10">
    <property type="entry name" value="Immunoglobulins"/>
    <property type="match status" value="1"/>
</dbReference>
<dbReference type="EC" id="2.7.13.3" evidence="2"/>